<evidence type="ECO:0000313" key="2">
    <source>
        <dbReference type="EMBL" id="GJF12859.1"/>
    </source>
</evidence>
<keyword evidence="1" id="KW-0812">Transmembrane</keyword>
<evidence type="ECO:0000313" key="3">
    <source>
        <dbReference type="Proteomes" id="UP001060504"/>
    </source>
</evidence>
<comment type="caution">
    <text evidence="2">The sequence shown here is derived from an EMBL/GenBank/DDBJ whole genome shotgun (WGS) entry which is preliminary data.</text>
</comment>
<accession>A0ABQ4V9M0</accession>
<evidence type="ECO:0000256" key="1">
    <source>
        <dbReference type="SAM" id="Phobius"/>
    </source>
</evidence>
<proteinExistence type="predicted"/>
<sequence>MGFRLDVSEESVLEGVRSGLISLVMGGLVLVIVPVVVAVVRVLVAEDFGPT</sequence>
<reference evidence="2 3" key="1">
    <citation type="submission" date="2021-08" db="EMBL/GenBank/DDBJ databases">
        <title>Draft genome sequence of Mycolicibacterium sp. NGTWS1702 strain.</title>
        <authorList>
            <person name="Matsumoto M."/>
            <person name="Tang B.C.C."/>
            <person name="Machida Y."/>
            <person name="Matoyama H."/>
            <person name="Kishihara T."/>
            <person name="Sato S."/>
            <person name="Kondo I."/>
            <person name="Sano M."/>
            <person name="Kato G."/>
        </authorList>
    </citation>
    <scope>NUCLEOTIDE SEQUENCE [LARGE SCALE GENOMIC DNA]</scope>
    <source>
        <strain evidence="2 3">NGTWSNA01</strain>
    </source>
</reference>
<dbReference type="Proteomes" id="UP001060504">
    <property type="component" value="Unassembled WGS sequence"/>
</dbReference>
<keyword evidence="1" id="KW-0472">Membrane</keyword>
<feature type="transmembrane region" description="Helical" evidence="1">
    <location>
        <begin position="20"/>
        <end position="44"/>
    </location>
</feature>
<name>A0ABQ4V9M0_9MYCO</name>
<keyword evidence="1" id="KW-1133">Transmembrane helix</keyword>
<dbReference type="EMBL" id="BPRH01001307">
    <property type="protein sequence ID" value="GJF12859.1"/>
    <property type="molecule type" value="Genomic_DNA"/>
</dbReference>
<keyword evidence="3" id="KW-1185">Reference proteome</keyword>
<organism evidence="2 3">
    <name type="scientific">Mycolicibacterium cyprinidarum</name>
    <dbReference type="NCBI Taxonomy" id="2860311"/>
    <lineage>
        <taxon>Bacteria</taxon>
        <taxon>Bacillati</taxon>
        <taxon>Actinomycetota</taxon>
        <taxon>Actinomycetes</taxon>
        <taxon>Mycobacteriales</taxon>
        <taxon>Mycobacteriaceae</taxon>
        <taxon>Mycolicibacterium</taxon>
    </lineage>
</organism>
<gene>
    <name evidence="2" type="ORF">NGTWS1702_12330</name>
</gene>
<protein>
    <submittedName>
        <fullName evidence="2">Uncharacterized protein</fullName>
    </submittedName>
</protein>